<evidence type="ECO:0000313" key="2">
    <source>
        <dbReference type="EMBL" id="CAG9579129.1"/>
    </source>
</evidence>
<name>A0A8J2W9L5_9NEOP</name>
<evidence type="ECO:0000256" key="1">
    <source>
        <dbReference type="SAM" id="MobiDB-lite"/>
    </source>
</evidence>
<gene>
    <name evidence="2" type="ORF">DCHRY22_LOCUS13106</name>
</gene>
<dbReference type="EMBL" id="CAKASE010000078">
    <property type="protein sequence ID" value="CAG9579129.1"/>
    <property type="molecule type" value="Genomic_DNA"/>
</dbReference>
<evidence type="ECO:0000313" key="3">
    <source>
        <dbReference type="Proteomes" id="UP000789524"/>
    </source>
</evidence>
<keyword evidence="3" id="KW-1185">Reference proteome</keyword>
<dbReference type="AlphaFoldDB" id="A0A8J2W9L5"/>
<protein>
    <submittedName>
        <fullName evidence="2">(African queen) hypothetical protein</fullName>
    </submittedName>
</protein>
<reference evidence="2" key="1">
    <citation type="submission" date="2021-09" db="EMBL/GenBank/DDBJ databases">
        <authorList>
            <person name="Martin H S."/>
        </authorList>
    </citation>
    <scope>NUCLEOTIDE SEQUENCE</scope>
</reference>
<organism evidence="2 3">
    <name type="scientific">Danaus chrysippus</name>
    <name type="common">African queen</name>
    <dbReference type="NCBI Taxonomy" id="151541"/>
    <lineage>
        <taxon>Eukaryota</taxon>
        <taxon>Metazoa</taxon>
        <taxon>Ecdysozoa</taxon>
        <taxon>Arthropoda</taxon>
        <taxon>Hexapoda</taxon>
        <taxon>Insecta</taxon>
        <taxon>Pterygota</taxon>
        <taxon>Neoptera</taxon>
        <taxon>Endopterygota</taxon>
        <taxon>Lepidoptera</taxon>
        <taxon>Glossata</taxon>
        <taxon>Ditrysia</taxon>
        <taxon>Papilionoidea</taxon>
        <taxon>Nymphalidae</taxon>
        <taxon>Danainae</taxon>
        <taxon>Danaini</taxon>
        <taxon>Danaina</taxon>
        <taxon>Danaus</taxon>
        <taxon>Anosia</taxon>
    </lineage>
</organism>
<dbReference type="Proteomes" id="UP000789524">
    <property type="component" value="Unassembled WGS sequence"/>
</dbReference>
<proteinExistence type="predicted"/>
<comment type="caution">
    <text evidence="2">The sequence shown here is derived from an EMBL/GenBank/DDBJ whole genome shotgun (WGS) entry which is preliminary data.</text>
</comment>
<accession>A0A8J2W9L5</accession>
<sequence length="102" mass="12055">MTVSGEAGARDLGPGDGGRERCNPSPWQPPPPNQLQKYENARRHYTHSESEEKMNSRGNIDEMSFKHIMKFIIEQERRRREQTLTYMKLFEAEPLERHISRR</sequence>
<feature type="region of interest" description="Disordered" evidence="1">
    <location>
        <begin position="1"/>
        <end position="36"/>
    </location>
</feature>